<dbReference type="Gene3D" id="3.90.226.10">
    <property type="entry name" value="2-enoyl-CoA Hydratase, Chain A, domain 1"/>
    <property type="match status" value="1"/>
</dbReference>
<name>A0AB39UXW7_9GAMM</name>
<organism evidence="2">
    <name type="scientific">Thermohahella caldifontis</name>
    <dbReference type="NCBI Taxonomy" id="3142973"/>
    <lineage>
        <taxon>Bacteria</taxon>
        <taxon>Pseudomonadati</taxon>
        <taxon>Pseudomonadota</taxon>
        <taxon>Gammaproteobacteria</taxon>
        <taxon>Oceanospirillales</taxon>
        <taxon>Hahellaceae</taxon>
        <taxon>Thermohahella</taxon>
    </lineage>
</organism>
<dbReference type="InterPro" id="IPR029045">
    <property type="entry name" value="ClpP/crotonase-like_dom_sf"/>
</dbReference>
<dbReference type="GO" id="GO:0008300">
    <property type="term" value="P:isoprenoid catabolic process"/>
    <property type="evidence" value="ECO:0007669"/>
    <property type="project" value="TreeGrafter"/>
</dbReference>
<reference evidence="2" key="1">
    <citation type="submission" date="2024-05" db="EMBL/GenBank/DDBJ databases">
        <title>Genome sequencing of novel strain.</title>
        <authorList>
            <person name="Ganbat D."/>
            <person name="Ganbat S."/>
            <person name="Lee S.-J."/>
        </authorList>
    </citation>
    <scope>NUCLEOTIDE SEQUENCE</scope>
    <source>
        <strain evidence="2">SMD15-11</strain>
    </source>
</reference>
<gene>
    <name evidence="2" type="ORF">AAIA72_03320</name>
</gene>
<dbReference type="CDD" id="cd06558">
    <property type="entry name" value="crotonase-like"/>
    <property type="match status" value="1"/>
</dbReference>
<dbReference type="AlphaFoldDB" id="A0AB39UXW7"/>
<proteinExistence type="inferred from homology"/>
<dbReference type="Pfam" id="PF00378">
    <property type="entry name" value="ECH_1"/>
    <property type="match status" value="1"/>
</dbReference>
<dbReference type="GO" id="GO:0003824">
    <property type="term" value="F:catalytic activity"/>
    <property type="evidence" value="ECO:0007669"/>
    <property type="project" value="UniProtKB-ARBA"/>
</dbReference>
<dbReference type="PANTHER" id="PTHR42964:SF1">
    <property type="entry name" value="POLYKETIDE BIOSYNTHESIS ENOYL-COA HYDRATASE PKSH-RELATED"/>
    <property type="match status" value="1"/>
</dbReference>
<dbReference type="KEGG" id="tcd:AAIA72_03320"/>
<dbReference type="InterPro" id="IPR001753">
    <property type="entry name" value="Enoyl-CoA_hydra/iso"/>
</dbReference>
<sequence length="257" mass="28097">MIATDTENHIVRIGIDRADKRNAFDEHVIRNLTEAFRNLPADTRAVLLYGKGKHFSAGADLAWMKRLGAATEAENIRDAERLADLMDAVDTCPVPVVCRVTGAAYGGAVGLIACADIVLADTSARLCLSEVRLGLIPAVISPYVIRAMGARQARRFMLSAEEIPATVARQLGLIHDVTEPDRLDEACNRMLRTLTENAPSAVRHCKQLIRDVSGTTPDHRIQALTARAIAERRASTEAQEGLNAFLEKRAPAWRARP</sequence>
<evidence type="ECO:0000313" key="2">
    <source>
        <dbReference type="EMBL" id="XDT73030.1"/>
    </source>
</evidence>
<dbReference type="EMBL" id="CP154858">
    <property type="protein sequence ID" value="XDT73030.1"/>
    <property type="molecule type" value="Genomic_DNA"/>
</dbReference>
<protein>
    <submittedName>
        <fullName evidence="2">Enoyl-CoA hydratase-related protein</fullName>
    </submittedName>
</protein>
<dbReference type="PANTHER" id="PTHR42964">
    <property type="entry name" value="ENOYL-COA HYDRATASE"/>
    <property type="match status" value="1"/>
</dbReference>
<evidence type="ECO:0000256" key="1">
    <source>
        <dbReference type="ARBA" id="ARBA00005254"/>
    </source>
</evidence>
<accession>A0AB39UXW7</accession>
<dbReference type="InterPro" id="IPR014748">
    <property type="entry name" value="Enoyl-CoA_hydra_C"/>
</dbReference>
<dbReference type="SUPFAM" id="SSF52096">
    <property type="entry name" value="ClpP/crotonase"/>
    <property type="match status" value="1"/>
</dbReference>
<dbReference type="Gene3D" id="1.10.12.10">
    <property type="entry name" value="Lyase 2-enoyl-coa Hydratase, Chain A, domain 2"/>
    <property type="match status" value="1"/>
</dbReference>
<comment type="similarity">
    <text evidence="1">Belongs to the enoyl-CoA hydratase/isomerase family.</text>
</comment>
<dbReference type="RefSeq" id="WP_369602031.1">
    <property type="nucleotide sequence ID" value="NZ_CP154858.1"/>
</dbReference>
<dbReference type="InterPro" id="IPR051683">
    <property type="entry name" value="Enoyl-CoA_Hydratase/Isomerase"/>
</dbReference>